<dbReference type="InterPro" id="IPR003313">
    <property type="entry name" value="AraC-bd"/>
</dbReference>
<dbReference type="EMBL" id="CP050467">
    <property type="protein sequence ID" value="UTZ27876.1"/>
    <property type="molecule type" value="Genomic_DNA"/>
</dbReference>
<dbReference type="InterPro" id="IPR011051">
    <property type="entry name" value="RmlC_Cupin_sf"/>
</dbReference>
<dbReference type="InterPro" id="IPR018060">
    <property type="entry name" value="HTH_AraC"/>
</dbReference>
<evidence type="ECO:0000259" key="2">
    <source>
        <dbReference type="PROSITE" id="PS01124"/>
    </source>
</evidence>
<accession>A0AAE9SLP7</accession>
<dbReference type="GO" id="GO:0003700">
    <property type="term" value="F:DNA-binding transcription factor activity"/>
    <property type="evidence" value="ECO:0007669"/>
    <property type="project" value="InterPro"/>
</dbReference>
<dbReference type="Gene3D" id="1.10.10.60">
    <property type="entry name" value="Homeodomain-like"/>
    <property type="match status" value="1"/>
</dbReference>
<gene>
    <name evidence="3" type="ORF">HB761_14730</name>
</gene>
<dbReference type="InterPro" id="IPR014710">
    <property type="entry name" value="RmlC-like_jellyroll"/>
</dbReference>
<dbReference type="PANTHER" id="PTHR11019">
    <property type="entry name" value="HTH-TYPE TRANSCRIPTIONAL REGULATOR NIMR"/>
    <property type="match status" value="1"/>
</dbReference>
<dbReference type="GO" id="GO:0043565">
    <property type="term" value="F:sequence-specific DNA binding"/>
    <property type="evidence" value="ECO:0007669"/>
    <property type="project" value="InterPro"/>
</dbReference>
<dbReference type="SMART" id="SM00342">
    <property type="entry name" value="HTH_ARAC"/>
    <property type="match status" value="1"/>
</dbReference>
<sequence length="260" mass="29688">MLWLKSHLNKDDLLMTIEKDDHQVITTVYDSHFSCDFHQHDFAHFIYVHQGCHILYTDEQSILSTPGNLTYVPSHTPHRAEVLTHSRLSFLCTTVQLQSESDKINLFSVSPIVAQLFQLWEYDQPKECLEKHYIQVLVDQTLQCETSSASLVARGSLDRRLLSVIDTLSNQPNIKISISDLAATTGASVRTLNRLFLTYFDSSFKDIRNKVVMDRAEQLMNQGMTATDIAYELQYSSLSAFSSAFKEHKKKNNLNAVLPK</sequence>
<dbReference type="Gene3D" id="2.60.120.10">
    <property type="entry name" value="Jelly Rolls"/>
    <property type="match status" value="1"/>
</dbReference>
<organism evidence="3 4">
    <name type="scientific">Vibrio campbellii</name>
    <dbReference type="NCBI Taxonomy" id="680"/>
    <lineage>
        <taxon>Bacteria</taxon>
        <taxon>Pseudomonadati</taxon>
        <taxon>Pseudomonadota</taxon>
        <taxon>Gammaproteobacteria</taxon>
        <taxon>Vibrionales</taxon>
        <taxon>Vibrionaceae</taxon>
        <taxon>Vibrio</taxon>
    </lineage>
</organism>
<reference evidence="3" key="1">
    <citation type="submission" date="2020-03" db="EMBL/GenBank/DDBJ databases">
        <title>Five strains of Vibrio campbellii isolated from Mariana Trench.</title>
        <authorList>
            <person name="Liang J."/>
            <person name="Zhang X.-H."/>
        </authorList>
    </citation>
    <scope>NUCLEOTIDE SEQUENCE</scope>
    <source>
        <strain evidence="3">LJC014</strain>
    </source>
</reference>
<dbReference type="SUPFAM" id="SSF51182">
    <property type="entry name" value="RmlC-like cupins"/>
    <property type="match status" value="1"/>
</dbReference>
<dbReference type="Proteomes" id="UP001058687">
    <property type="component" value="Chromosome 1"/>
</dbReference>
<name>A0AAE9SLP7_9VIBR</name>
<evidence type="ECO:0000313" key="3">
    <source>
        <dbReference type="EMBL" id="UTZ27876.1"/>
    </source>
</evidence>
<evidence type="ECO:0000313" key="4">
    <source>
        <dbReference type="Proteomes" id="UP001058687"/>
    </source>
</evidence>
<feature type="domain" description="HTH araC/xylS-type" evidence="2">
    <location>
        <begin position="159"/>
        <end position="248"/>
    </location>
</feature>
<dbReference type="Pfam" id="PF12833">
    <property type="entry name" value="HTH_18"/>
    <property type="match status" value="1"/>
</dbReference>
<dbReference type="Pfam" id="PF02311">
    <property type="entry name" value="AraC_binding"/>
    <property type="match status" value="1"/>
</dbReference>
<keyword evidence="1" id="KW-0238">DNA-binding</keyword>
<dbReference type="AlphaFoldDB" id="A0AAE9SLP7"/>
<proteinExistence type="predicted"/>
<dbReference type="PROSITE" id="PS01124">
    <property type="entry name" value="HTH_ARAC_FAMILY_2"/>
    <property type="match status" value="1"/>
</dbReference>
<evidence type="ECO:0000256" key="1">
    <source>
        <dbReference type="ARBA" id="ARBA00023125"/>
    </source>
</evidence>
<dbReference type="PANTHER" id="PTHR11019:SF159">
    <property type="entry name" value="TRANSCRIPTIONAL REGULATOR-RELATED"/>
    <property type="match status" value="1"/>
</dbReference>
<protein>
    <submittedName>
        <fullName evidence="3">AraC family transcriptional regulator</fullName>
    </submittedName>
</protein>